<dbReference type="Proteomes" id="UP000095284">
    <property type="component" value="Unplaced"/>
</dbReference>
<evidence type="ECO:0000259" key="13">
    <source>
        <dbReference type="SMART" id="SM00836"/>
    </source>
</evidence>
<evidence type="ECO:0000313" key="14">
    <source>
        <dbReference type="EMBL" id="CAD5216471.1"/>
    </source>
</evidence>
<dbReference type="GO" id="GO:0006420">
    <property type="term" value="P:arginyl-tRNA aminoacylation"/>
    <property type="evidence" value="ECO:0007669"/>
    <property type="project" value="InterPro"/>
</dbReference>
<evidence type="ECO:0000256" key="3">
    <source>
        <dbReference type="ARBA" id="ARBA00022598"/>
    </source>
</evidence>
<organism evidence="15 17">
    <name type="scientific">Bursaphelenchus xylophilus</name>
    <name type="common">Pinewood nematode worm</name>
    <name type="synonym">Aphelenchoides xylophilus</name>
    <dbReference type="NCBI Taxonomy" id="6326"/>
    <lineage>
        <taxon>Eukaryota</taxon>
        <taxon>Metazoa</taxon>
        <taxon>Ecdysozoa</taxon>
        <taxon>Nematoda</taxon>
        <taxon>Chromadorea</taxon>
        <taxon>Rhabditida</taxon>
        <taxon>Tylenchina</taxon>
        <taxon>Tylenchomorpha</taxon>
        <taxon>Aphelenchoidea</taxon>
        <taxon>Aphelenchoididae</taxon>
        <taxon>Bursaphelenchus</taxon>
    </lineage>
</organism>
<dbReference type="InterPro" id="IPR008909">
    <property type="entry name" value="DALR_anticod-bd"/>
</dbReference>
<dbReference type="Pfam" id="PF00750">
    <property type="entry name" value="tRNA-synt_1d"/>
    <property type="match status" value="1"/>
</dbReference>
<dbReference type="InterPro" id="IPR001278">
    <property type="entry name" value="Arg-tRNA-ligase"/>
</dbReference>
<dbReference type="SMART" id="SM00836">
    <property type="entry name" value="DALR_1"/>
    <property type="match status" value="1"/>
</dbReference>
<dbReference type="AlphaFoldDB" id="A0A1I7SWM2"/>
<sequence length="503" mass="57367">MLLYLRRLQNRNSVFKQIFESKNIKNRKIVVDYSSPNIAKQFHVGNLRSTLVGSFFCRINRLAGNQVVSINYLGDWGAQFGLLAAHWPESELRVKFNELPPEATLSARLELLQKAYVEAVQRAKQDRNFQRETAAVLLGEMEKALIDNDRQSPSLALWFAIRKLSLQYLEEFYNKLGISFDVYDAESEHVAAATKLVDRLITEGIVTHTADGLWVIRESGGHGYSVLRKSDGSTLYLSRELAATLHRDEVHQADEYVYVVDRAQSGHFHHLQHLLEVVKREDLAKRITHLGFGRVVGMSTRLGKCETVEQILVDGDHQAVKFLQKSPTMKISEEELPKVARELAETALFINDMKRNKAQEYTFNFKEIFKQKGMFAIQEKYSRLTSLIENNADLMIELERAKESESLWNQTKLDPEQNIRLLCQCLYELDASLFSCFSSSETAPLLAYLSRLASRIGPAMTTARVMDEQDRKLALGRLIAFVASRNVLEEGLELLGLKPLPRL</sequence>
<evidence type="ECO:0000256" key="2">
    <source>
        <dbReference type="ARBA" id="ARBA00012837"/>
    </source>
</evidence>
<keyword evidence="4 12" id="KW-0547">Nucleotide-binding</keyword>
<dbReference type="SMR" id="A0A1I7SWM2"/>
<keyword evidence="16" id="KW-1185">Reference proteome</keyword>
<evidence type="ECO:0000313" key="15">
    <source>
        <dbReference type="Proteomes" id="UP000095284"/>
    </source>
</evidence>
<evidence type="ECO:0000256" key="8">
    <source>
        <dbReference type="ARBA" id="ARBA00033033"/>
    </source>
</evidence>
<comment type="similarity">
    <text evidence="1 12">Belongs to the class-I aminoacyl-tRNA synthetase family.</text>
</comment>
<evidence type="ECO:0000256" key="7">
    <source>
        <dbReference type="ARBA" id="ARBA00023146"/>
    </source>
</evidence>
<evidence type="ECO:0000256" key="11">
    <source>
        <dbReference type="ARBA" id="ARBA00049595"/>
    </source>
</evidence>
<dbReference type="GO" id="GO:0005739">
    <property type="term" value="C:mitochondrion"/>
    <property type="evidence" value="ECO:0007669"/>
    <property type="project" value="TreeGrafter"/>
</dbReference>
<evidence type="ECO:0000256" key="4">
    <source>
        <dbReference type="ARBA" id="ARBA00022741"/>
    </source>
</evidence>
<dbReference type="Gene3D" id="1.10.730.10">
    <property type="entry name" value="Isoleucyl-tRNA Synthetase, Domain 1"/>
    <property type="match status" value="1"/>
</dbReference>
<dbReference type="GO" id="GO:0032543">
    <property type="term" value="P:mitochondrial translation"/>
    <property type="evidence" value="ECO:0007669"/>
    <property type="project" value="TreeGrafter"/>
</dbReference>
<name>A0A1I7SWM2_BURXY</name>
<dbReference type="PANTHER" id="PTHR11956:SF11">
    <property type="entry name" value="ARGININE--TRNA LIGASE, MITOCHONDRIAL-RELATED"/>
    <property type="match status" value="1"/>
</dbReference>
<comment type="catalytic activity">
    <reaction evidence="10">
        <text>tRNA(Arg) + L-arginine + ATP = L-arginyl-tRNA(Arg) + AMP + diphosphate</text>
        <dbReference type="Rhea" id="RHEA:20301"/>
        <dbReference type="Rhea" id="RHEA-COMP:9658"/>
        <dbReference type="Rhea" id="RHEA-COMP:9673"/>
        <dbReference type="ChEBI" id="CHEBI:30616"/>
        <dbReference type="ChEBI" id="CHEBI:32682"/>
        <dbReference type="ChEBI" id="CHEBI:33019"/>
        <dbReference type="ChEBI" id="CHEBI:78442"/>
        <dbReference type="ChEBI" id="CHEBI:78513"/>
        <dbReference type="ChEBI" id="CHEBI:456215"/>
        <dbReference type="EC" id="6.1.1.19"/>
    </reaction>
</comment>
<comment type="function">
    <text evidence="11">Catalyzes the attachment of arginine to tRNA(Arg) in a two-step reaction: arginine is first activated by ATP to form Arg-AMP and then transferred to the acceptor end of tRNA(Arg).</text>
</comment>
<dbReference type="EC" id="6.1.1.19" evidence="2"/>
<dbReference type="PROSITE" id="PS00178">
    <property type="entry name" value="AA_TRNA_LIGASE_I"/>
    <property type="match status" value="1"/>
</dbReference>
<feature type="domain" description="DALR anticodon binding" evidence="13">
    <location>
        <begin position="377"/>
        <end position="503"/>
    </location>
</feature>
<dbReference type="InterPro" id="IPR009080">
    <property type="entry name" value="tRNAsynth_Ia_anticodon-bd"/>
</dbReference>
<dbReference type="InterPro" id="IPR001412">
    <property type="entry name" value="aa-tRNA-synth_I_CS"/>
</dbReference>
<evidence type="ECO:0000313" key="17">
    <source>
        <dbReference type="WBParaSite" id="BXY_1745300.1"/>
    </source>
</evidence>
<keyword evidence="7 12" id="KW-0030">Aminoacyl-tRNA synthetase</keyword>
<dbReference type="Gene3D" id="3.40.50.620">
    <property type="entry name" value="HUPs"/>
    <property type="match status" value="1"/>
</dbReference>
<keyword evidence="3 12" id="KW-0436">Ligase</keyword>
<dbReference type="SUPFAM" id="SSF47323">
    <property type="entry name" value="Anticodon-binding domain of a subclass of class I aminoacyl-tRNA synthetases"/>
    <property type="match status" value="1"/>
</dbReference>
<evidence type="ECO:0000256" key="9">
    <source>
        <dbReference type="ARBA" id="ARBA00039495"/>
    </source>
</evidence>
<gene>
    <name evidence="14" type="ORF">BXYJ_LOCUS4546</name>
</gene>
<dbReference type="GO" id="GO:0004814">
    <property type="term" value="F:arginine-tRNA ligase activity"/>
    <property type="evidence" value="ECO:0007669"/>
    <property type="project" value="UniProtKB-EC"/>
</dbReference>
<protein>
    <recommendedName>
        <fullName evidence="9">Probable arginine--tRNA ligase, mitochondrial</fullName>
        <ecNumber evidence="2">6.1.1.19</ecNumber>
    </recommendedName>
    <alternativeName>
        <fullName evidence="8">Arginyl-tRNA synthetase</fullName>
    </alternativeName>
</protein>
<evidence type="ECO:0000256" key="1">
    <source>
        <dbReference type="ARBA" id="ARBA00005594"/>
    </source>
</evidence>
<dbReference type="Proteomes" id="UP000582659">
    <property type="component" value="Unassembled WGS sequence"/>
</dbReference>
<evidence type="ECO:0000256" key="10">
    <source>
        <dbReference type="ARBA" id="ARBA00049339"/>
    </source>
</evidence>
<dbReference type="eggNOG" id="KOG1195">
    <property type="taxonomic scope" value="Eukaryota"/>
</dbReference>
<proteinExistence type="inferred from homology"/>
<dbReference type="InterPro" id="IPR014729">
    <property type="entry name" value="Rossmann-like_a/b/a_fold"/>
</dbReference>
<dbReference type="EMBL" id="CAJFCV020000002">
    <property type="protein sequence ID" value="CAG9099660.1"/>
    <property type="molecule type" value="Genomic_DNA"/>
</dbReference>
<dbReference type="Pfam" id="PF05746">
    <property type="entry name" value="DALR_1"/>
    <property type="match status" value="1"/>
</dbReference>
<dbReference type="EMBL" id="CAJFDI010000002">
    <property type="protein sequence ID" value="CAD5216471.1"/>
    <property type="molecule type" value="Genomic_DNA"/>
</dbReference>
<dbReference type="PANTHER" id="PTHR11956">
    <property type="entry name" value="ARGINYL-TRNA SYNTHETASE"/>
    <property type="match status" value="1"/>
</dbReference>
<evidence type="ECO:0000256" key="5">
    <source>
        <dbReference type="ARBA" id="ARBA00022840"/>
    </source>
</evidence>
<dbReference type="Proteomes" id="UP000659654">
    <property type="component" value="Unassembled WGS sequence"/>
</dbReference>
<evidence type="ECO:0000256" key="6">
    <source>
        <dbReference type="ARBA" id="ARBA00022917"/>
    </source>
</evidence>
<evidence type="ECO:0000313" key="16">
    <source>
        <dbReference type="Proteomes" id="UP000659654"/>
    </source>
</evidence>
<reference evidence="17" key="1">
    <citation type="submission" date="2016-11" db="UniProtKB">
        <authorList>
            <consortium name="WormBaseParasite"/>
        </authorList>
    </citation>
    <scope>IDENTIFICATION</scope>
</reference>
<dbReference type="OrthoDB" id="68056at2759"/>
<dbReference type="WBParaSite" id="BXY_1745300.1">
    <property type="protein sequence ID" value="BXY_1745300.1"/>
    <property type="gene ID" value="BXY_1745300"/>
</dbReference>
<accession>A0A1I7SWM2</accession>
<dbReference type="PRINTS" id="PR01038">
    <property type="entry name" value="TRNASYNTHARG"/>
</dbReference>
<keyword evidence="6 12" id="KW-0648">Protein biosynthesis</keyword>
<dbReference type="SUPFAM" id="SSF52374">
    <property type="entry name" value="Nucleotidylyl transferase"/>
    <property type="match status" value="1"/>
</dbReference>
<dbReference type="InterPro" id="IPR035684">
    <property type="entry name" value="ArgRS_core"/>
</dbReference>
<reference evidence="14" key="2">
    <citation type="submission" date="2020-09" db="EMBL/GenBank/DDBJ databases">
        <authorList>
            <person name="Kikuchi T."/>
        </authorList>
    </citation>
    <scope>NUCLEOTIDE SEQUENCE</scope>
    <source>
        <strain evidence="14">Ka4C1</strain>
    </source>
</reference>
<keyword evidence="5 12" id="KW-0067">ATP-binding</keyword>
<dbReference type="GO" id="GO:0005524">
    <property type="term" value="F:ATP binding"/>
    <property type="evidence" value="ECO:0007669"/>
    <property type="project" value="UniProtKB-KW"/>
</dbReference>
<evidence type="ECO:0000256" key="12">
    <source>
        <dbReference type="RuleBase" id="RU363038"/>
    </source>
</evidence>